<name>A0A4S8KEL4_MUSBA</name>
<dbReference type="InterPro" id="IPR050929">
    <property type="entry name" value="PFKA"/>
</dbReference>
<evidence type="ECO:0000256" key="1">
    <source>
        <dbReference type="ARBA" id="ARBA00022533"/>
    </source>
</evidence>
<proteinExistence type="predicted"/>
<dbReference type="GO" id="GO:0003824">
    <property type="term" value="F:catalytic activity"/>
    <property type="evidence" value="ECO:0007669"/>
    <property type="project" value="UniProtKB-KW"/>
</dbReference>
<keyword evidence="1" id="KW-0021">Allosteric enzyme</keyword>
<gene>
    <name evidence="3" type="ORF">C4D60_Mb04t25360</name>
</gene>
<keyword evidence="4" id="KW-1185">Reference proteome</keyword>
<organism evidence="3 4">
    <name type="scientific">Musa balbisiana</name>
    <name type="common">Banana</name>
    <dbReference type="NCBI Taxonomy" id="52838"/>
    <lineage>
        <taxon>Eukaryota</taxon>
        <taxon>Viridiplantae</taxon>
        <taxon>Streptophyta</taxon>
        <taxon>Embryophyta</taxon>
        <taxon>Tracheophyta</taxon>
        <taxon>Spermatophyta</taxon>
        <taxon>Magnoliopsida</taxon>
        <taxon>Liliopsida</taxon>
        <taxon>Zingiberales</taxon>
        <taxon>Musaceae</taxon>
        <taxon>Musa</taxon>
    </lineage>
</organism>
<evidence type="ECO:0000313" key="4">
    <source>
        <dbReference type="Proteomes" id="UP000317650"/>
    </source>
</evidence>
<feature type="compositionally biased region" description="Basic and acidic residues" evidence="2">
    <location>
        <begin position="1"/>
        <end position="10"/>
    </location>
</feature>
<dbReference type="Proteomes" id="UP000317650">
    <property type="component" value="Chromosome 4"/>
</dbReference>
<dbReference type="AlphaFoldDB" id="A0A4S8KEL4"/>
<dbReference type="STRING" id="52838.A0A4S8KEL4"/>
<evidence type="ECO:0000256" key="2">
    <source>
        <dbReference type="SAM" id="MobiDB-lite"/>
    </source>
</evidence>
<dbReference type="EMBL" id="PYDT01000001">
    <property type="protein sequence ID" value="THU73674.1"/>
    <property type="molecule type" value="Genomic_DNA"/>
</dbReference>
<sequence>MHSEACDPREPQSPTGRRILDFEFRNSLPRVRTPSLSSAAPDPSPRSPALSSPPVMGSEARSAVKIVKGEFGYVLEDVPHLIDYLPDLPAYPNPLQDNPAYSVVKQYFVDQDDTVPEKNMFVLYMVTQIVFVVHRLLSREIAQGASIFGVLGLAKEYVNCICFLVY</sequence>
<dbReference type="PANTHER" id="PTHR45770">
    <property type="entry name" value="ATP-DEPENDENT 6-PHOSPHOFRUCTOKINASE 1"/>
    <property type="match status" value="1"/>
</dbReference>
<reference evidence="3 4" key="1">
    <citation type="journal article" date="2019" name="Nat. Plants">
        <title>Genome sequencing of Musa balbisiana reveals subgenome evolution and function divergence in polyploid bananas.</title>
        <authorList>
            <person name="Yao X."/>
        </authorList>
    </citation>
    <scope>NUCLEOTIDE SEQUENCE [LARGE SCALE GENOMIC DNA]</scope>
    <source>
        <strain evidence="4">cv. DH-PKW</strain>
        <tissue evidence="3">Leaves</tissue>
    </source>
</reference>
<comment type="caution">
    <text evidence="3">The sequence shown here is derived from an EMBL/GenBank/DDBJ whole genome shotgun (WGS) entry which is preliminary data.</text>
</comment>
<accession>A0A4S8KEL4</accession>
<evidence type="ECO:0000313" key="3">
    <source>
        <dbReference type="EMBL" id="THU73674.1"/>
    </source>
</evidence>
<feature type="region of interest" description="Disordered" evidence="2">
    <location>
        <begin position="1"/>
        <end position="20"/>
    </location>
</feature>
<feature type="region of interest" description="Disordered" evidence="2">
    <location>
        <begin position="30"/>
        <end position="56"/>
    </location>
</feature>
<feature type="compositionally biased region" description="Low complexity" evidence="2">
    <location>
        <begin position="34"/>
        <end position="54"/>
    </location>
</feature>
<protein>
    <submittedName>
        <fullName evidence="3">Uncharacterized protein</fullName>
    </submittedName>
</protein>